<keyword evidence="2 6" id="KW-0812">Transmembrane</keyword>
<dbReference type="Proteomes" id="UP001178507">
    <property type="component" value="Unassembled WGS sequence"/>
</dbReference>
<evidence type="ECO:0000256" key="4">
    <source>
        <dbReference type="ARBA" id="ARBA00023136"/>
    </source>
</evidence>
<organism evidence="7 8">
    <name type="scientific">Effrenium voratum</name>
    <dbReference type="NCBI Taxonomy" id="2562239"/>
    <lineage>
        <taxon>Eukaryota</taxon>
        <taxon>Sar</taxon>
        <taxon>Alveolata</taxon>
        <taxon>Dinophyceae</taxon>
        <taxon>Suessiales</taxon>
        <taxon>Symbiodiniaceae</taxon>
        <taxon>Effrenium</taxon>
    </lineage>
</organism>
<feature type="transmembrane region" description="Helical" evidence="6">
    <location>
        <begin position="236"/>
        <end position="254"/>
    </location>
</feature>
<dbReference type="PANTHER" id="PTHR31154">
    <property type="entry name" value="MEMBRANE TRANSPORTER PROTEIN"/>
    <property type="match status" value="1"/>
</dbReference>
<gene>
    <name evidence="7" type="ORF">EVOR1521_LOCUS30171</name>
</gene>
<dbReference type="Pfam" id="PF01925">
    <property type="entry name" value="TauE"/>
    <property type="match status" value="1"/>
</dbReference>
<feature type="transmembrane region" description="Helical" evidence="6">
    <location>
        <begin position="121"/>
        <end position="139"/>
    </location>
</feature>
<dbReference type="PANTHER" id="PTHR31154:SF4">
    <property type="entry name" value="MEMBRANE TRANSPORTER PROTEIN"/>
    <property type="match status" value="1"/>
</dbReference>
<dbReference type="InterPro" id="IPR002781">
    <property type="entry name" value="TM_pro_TauE-like"/>
</dbReference>
<reference evidence="7" key="1">
    <citation type="submission" date="2023-08" db="EMBL/GenBank/DDBJ databases">
        <authorList>
            <person name="Chen Y."/>
            <person name="Shah S."/>
            <person name="Dougan E. K."/>
            <person name="Thang M."/>
            <person name="Chan C."/>
        </authorList>
    </citation>
    <scope>NUCLEOTIDE SEQUENCE</scope>
</reference>
<protein>
    <recommendedName>
        <fullName evidence="9">Membrane transporter protein</fullName>
    </recommendedName>
</protein>
<feature type="transmembrane region" description="Helical" evidence="6">
    <location>
        <begin position="317"/>
        <end position="340"/>
    </location>
</feature>
<dbReference type="GO" id="GO:0016020">
    <property type="term" value="C:membrane"/>
    <property type="evidence" value="ECO:0007669"/>
    <property type="project" value="UniProtKB-SubCell"/>
</dbReference>
<keyword evidence="4 6" id="KW-0472">Membrane</keyword>
<evidence type="ECO:0000256" key="5">
    <source>
        <dbReference type="SAM" id="MobiDB-lite"/>
    </source>
</evidence>
<proteinExistence type="predicted"/>
<evidence type="ECO:0000313" key="8">
    <source>
        <dbReference type="Proteomes" id="UP001178507"/>
    </source>
</evidence>
<evidence type="ECO:0008006" key="9">
    <source>
        <dbReference type="Google" id="ProtNLM"/>
    </source>
</evidence>
<evidence type="ECO:0000313" key="7">
    <source>
        <dbReference type="EMBL" id="CAJ1408958.1"/>
    </source>
</evidence>
<feature type="transmembrane region" description="Helical" evidence="6">
    <location>
        <begin position="352"/>
        <end position="369"/>
    </location>
</feature>
<sequence>MAEPAERMASGPRELSPDTKEPQALGAKRKQLLEDESESGSAVHVPIWHSFFPALIVYPTWSFVMTKTGAWLPAFGSFYPMSVAMLFGSVIAGSMPLGGGVVAFPVVVLFIHFQAEEGRDFSLLIQSIGMSAASFVILYKKKHLCHTWLIFSFIICGVQGMLLGFERPLGKRTVTIGFTTTVTCFAMAFFYNKMLSSRKCEGNEGEVPHVNASPWQILQVKQLQHGRGWQLFGRQLPLVLTLLVGLFGLVGGFLSANHGSGADMLAYIFGVFVWNYLIPEPARMSETMMTASSVVIMTACSLAGSLVRVLTGDISDKVFLCWAACTPVVVIGAPLGALFLTEHMTLILRRGFFVFVVVMFVSMGIWILSDDLMSWLAVSSALAMTACGLATHFACFVQGPQVPASVTEV</sequence>
<name>A0AA36JPW1_9DINO</name>
<feature type="transmembrane region" description="Helical" evidence="6">
    <location>
        <begin position="375"/>
        <end position="397"/>
    </location>
</feature>
<evidence type="ECO:0000256" key="6">
    <source>
        <dbReference type="SAM" id="Phobius"/>
    </source>
</evidence>
<accession>A0AA36JPW1</accession>
<evidence type="ECO:0000256" key="2">
    <source>
        <dbReference type="ARBA" id="ARBA00022692"/>
    </source>
</evidence>
<keyword evidence="3 6" id="KW-1133">Transmembrane helix</keyword>
<feature type="transmembrane region" description="Helical" evidence="6">
    <location>
        <begin position="290"/>
        <end position="311"/>
    </location>
</feature>
<comment type="caution">
    <text evidence="7">The sequence shown here is derived from an EMBL/GenBank/DDBJ whole genome shotgun (WGS) entry which is preliminary data.</text>
</comment>
<feature type="region of interest" description="Disordered" evidence="5">
    <location>
        <begin position="1"/>
        <end position="31"/>
    </location>
</feature>
<dbReference type="AlphaFoldDB" id="A0AA36JPW1"/>
<evidence type="ECO:0000256" key="1">
    <source>
        <dbReference type="ARBA" id="ARBA00004141"/>
    </source>
</evidence>
<feature type="transmembrane region" description="Helical" evidence="6">
    <location>
        <begin position="146"/>
        <end position="165"/>
    </location>
</feature>
<feature type="transmembrane region" description="Helical" evidence="6">
    <location>
        <begin position="171"/>
        <end position="191"/>
    </location>
</feature>
<dbReference type="EMBL" id="CAUJNA010003742">
    <property type="protein sequence ID" value="CAJ1408958.1"/>
    <property type="molecule type" value="Genomic_DNA"/>
</dbReference>
<keyword evidence="8" id="KW-1185">Reference proteome</keyword>
<feature type="transmembrane region" description="Helical" evidence="6">
    <location>
        <begin position="260"/>
        <end position="278"/>
    </location>
</feature>
<comment type="subcellular location">
    <subcellularLocation>
        <location evidence="1">Membrane</location>
        <topology evidence="1">Multi-pass membrane protein</topology>
    </subcellularLocation>
</comment>
<evidence type="ECO:0000256" key="3">
    <source>
        <dbReference type="ARBA" id="ARBA00022989"/>
    </source>
</evidence>